<feature type="transmembrane region" description="Helical" evidence="1">
    <location>
        <begin position="224"/>
        <end position="242"/>
    </location>
</feature>
<dbReference type="PANTHER" id="PTHR36844:SF1">
    <property type="entry name" value="PROTEASE PRSW"/>
    <property type="match status" value="1"/>
</dbReference>
<proteinExistence type="predicted"/>
<comment type="caution">
    <text evidence="2">The sequence shown here is derived from an EMBL/GenBank/DDBJ whole genome shotgun (WGS) entry which is preliminary data.</text>
</comment>
<sequence>MGPPMAPGQTGILPGRTGLLAGPSSQPEYASPGAAWAAAPPPPKSVQWKRVLLLVALVLFIGLCTVALLVIVGINIGIVPLMVGIAAALLPVPLLVYAFLWLDRYDPEPVKYLVFCFTWGAGVATFVAFLVNTGSGWLLDRWGQSENLVAVLVAPFIEEIMKAAGPLLLFLVRRKAFSGIIDAIVYCGLSAAGFAFVENILYLGGVGYAAGEEQGGALGGAQQLVLIFFGRIVLSGFAHPLFTSMTAIGLGIAARSGSRTIRWLAPFGGLLLAMMLHGSWNLMATLVQETQRSEIFLYGYFTVEMPIFLAVVGFTLWVRAAEGRLAEKVLPEYVRAGWLTPPEVASLGSVGKRLAARRWAKRVAGEAGAKAMAAYQFDLTRLTLLRDGLRRGLVTKPRDLEATLAEERRLLDAITAYRKVFAGQDPGVPRAVWDGRAYHITFPDGVVRTFAEPEQPVVPVPVRLAPPPPAYQ</sequence>
<dbReference type="Proteomes" id="UP000619260">
    <property type="component" value="Unassembled WGS sequence"/>
</dbReference>
<accession>A0A8J4DWC1</accession>
<keyword evidence="1" id="KW-0472">Membrane</keyword>
<feature type="transmembrane region" description="Helical" evidence="1">
    <location>
        <begin position="78"/>
        <end position="100"/>
    </location>
</feature>
<protein>
    <submittedName>
        <fullName evidence="2">Protease PrsW</fullName>
    </submittedName>
</protein>
<feature type="transmembrane region" description="Helical" evidence="1">
    <location>
        <begin position="51"/>
        <end position="72"/>
    </location>
</feature>
<feature type="transmembrane region" description="Helical" evidence="1">
    <location>
        <begin position="183"/>
        <end position="204"/>
    </location>
</feature>
<evidence type="ECO:0000313" key="2">
    <source>
        <dbReference type="EMBL" id="GIJ52361.1"/>
    </source>
</evidence>
<keyword evidence="1" id="KW-0812">Transmembrane</keyword>
<dbReference type="GO" id="GO:0006508">
    <property type="term" value="P:proteolysis"/>
    <property type="evidence" value="ECO:0007669"/>
    <property type="project" value="UniProtKB-KW"/>
</dbReference>
<keyword evidence="3" id="KW-1185">Reference proteome</keyword>
<feature type="transmembrane region" description="Helical" evidence="1">
    <location>
        <begin position="112"/>
        <end position="131"/>
    </location>
</feature>
<dbReference type="PANTHER" id="PTHR36844">
    <property type="entry name" value="PROTEASE PRSW"/>
    <property type="match status" value="1"/>
</dbReference>
<name>A0A8J4DWC1_9ACTN</name>
<feature type="transmembrane region" description="Helical" evidence="1">
    <location>
        <begin position="295"/>
        <end position="318"/>
    </location>
</feature>
<gene>
    <name evidence="2" type="ORF">Val02_92470</name>
</gene>
<evidence type="ECO:0000313" key="3">
    <source>
        <dbReference type="Proteomes" id="UP000619260"/>
    </source>
</evidence>
<dbReference type="EMBL" id="BOPF01000077">
    <property type="protein sequence ID" value="GIJ52361.1"/>
    <property type="molecule type" value="Genomic_DNA"/>
</dbReference>
<dbReference type="InterPro" id="IPR026898">
    <property type="entry name" value="PrsW"/>
</dbReference>
<evidence type="ECO:0000256" key="1">
    <source>
        <dbReference type="SAM" id="Phobius"/>
    </source>
</evidence>
<keyword evidence="1" id="KW-1133">Transmembrane helix</keyword>
<keyword evidence="2" id="KW-0645">Protease</keyword>
<organism evidence="2 3">
    <name type="scientific">Virgisporangium aliadipatigenens</name>
    <dbReference type="NCBI Taxonomy" id="741659"/>
    <lineage>
        <taxon>Bacteria</taxon>
        <taxon>Bacillati</taxon>
        <taxon>Actinomycetota</taxon>
        <taxon>Actinomycetes</taxon>
        <taxon>Micromonosporales</taxon>
        <taxon>Micromonosporaceae</taxon>
        <taxon>Virgisporangium</taxon>
    </lineage>
</organism>
<reference evidence="2" key="1">
    <citation type="submission" date="2021-01" db="EMBL/GenBank/DDBJ databases">
        <title>Whole genome shotgun sequence of Virgisporangium aliadipatigenens NBRC 105644.</title>
        <authorList>
            <person name="Komaki H."/>
            <person name="Tamura T."/>
        </authorList>
    </citation>
    <scope>NUCLEOTIDE SEQUENCE</scope>
    <source>
        <strain evidence="2">NBRC 105644</strain>
    </source>
</reference>
<dbReference type="GO" id="GO:0008233">
    <property type="term" value="F:peptidase activity"/>
    <property type="evidence" value="ECO:0007669"/>
    <property type="project" value="UniProtKB-KW"/>
</dbReference>
<keyword evidence="2" id="KW-0378">Hydrolase</keyword>
<dbReference type="AlphaFoldDB" id="A0A8J4DWC1"/>
<dbReference type="Pfam" id="PF13367">
    <property type="entry name" value="PrsW-protease"/>
    <property type="match status" value="1"/>
</dbReference>
<feature type="transmembrane region" description="Helical" evidence="1">
    <location>
        <begin position="151"/>
        <end position="171"/>
    </location>
</feature>
<feature type="transmembrane region" description="Helical" evidence="1">
    <location>
        <begin position="263"/>
        <end position="283"/>
    </location>
</feature>